<evidence type="ECO:0000259" key="1">
    <source>
        <dbReference type="Pfam" id="PF13456"/>
    </source>
</evidence>
<dbReference type="EMBL" id="JAWPEI010000003">
    <property type="protein sequence ID" value="KAK4731897.1"/>
    <property type="molecule type" value="Genomic_DNA"/>
</dbReference>
<reference evidence="2 3" key="1">
    <citation type="submission" date="2023-10" db="EMBL/GenBank/DDBJ databases">
        <title>Genome-Wide Identification Analysis in wild type Solanum Pinnatisectum Reveals Some Genes Defensing Phytophthora Infestans.</title>
        <authorList>
            <person name="Sun C."/>
        </authorList>
    </citation>
    <scope>NUCLEOTIDE SEQUENCE [LARGE SCALE GENOMIC DNA]</scope>
    <source>
        <strain evidence="2">LQN</strain>
        <tissue evidence="2">Leaf</tissue>
    </source>
</reference>
<dbReference type="InterPro" id="IPR002156">
    <property type="entry name" value="RNaseH_domain"/>
</dbReference>
<keyword evidence="3" id="KW-1185">Reference proteome</keyword>
<accession>A0AAV9M3B5</accession>
<dbReference type="Pfam" id="PF13456">
    <property type="entry name" value="RVT_3"/>
    <property type="match status" value="1"/>
</dbReference>
<gene>
    <name evidence="2" type="ORF">R3W88_024885</name>
</gene>
<feature type="domain" description="RNase H type-1" evidence="1">
    <location>
        <begin position="79"/>
        <end position="117"/>
    </location>
</feature>
<protein>
    <recommendedName>
        <fullName evidence="1">RNase H type-1 domain-containing protein</fullName>
    </recommendedName>
</protein>
<dbReference type="GO" id="GO:0004523">
    <property type="term" value="F:RNA-DNA hybrid ribonuclease activity"/>
    <property type="evidence" value="ECO:0007669"/>
    <property type="project" value="InterPro"/>
</dbReference>
<dbReference type="AlphaFoldDB" id="A0AAV9M3B5"/>
<evidence type="ECO:0000313" key="2">
    <source>
        <dbReference type="EMBL" id="KAK4731897.1"/>
    </source>
</evidence>
<comment type="caution">
    <text evidence="2">The sequence shown here is derived from an EMBL/GenBank/DDBJ whole genome shotgun (WGS) entry which is preliminary data.</text>
</comment>
<dbReference type="GO" id="GO:0003676">
    <property type="term" value="F:nucleic acid binding"/>
    <property type="evidence" value="ECO:0007669"/>
    <property type="project" value="InterPro"/>
</dbReference>
<evidence type="ECO:0000313" key="3">
    <source>
        <dbReference type="Proteomes" id="UP001311915"/>
    </source>
</evidence>
<organism evidence="2 3">
    <name type="scientific">Solanum pinnatisectum</name>
    <name type="common">tansyleaf nightshade</name>
    <dbReference type="NCBI Taxonomy" id="50273"/>
    <lineage>
        <taxon>Eukaryota</taxon>
        <taxon>Viridiplantae</taxon>
        <taxon>Streptophyta</taxon>
        <taxon>Embryophyta</taxon>
        <taxon>Tracheophyta</taxon>
        <taxon>Spermatophyta</taxon>
        <taxon>Magnoliopsida</taxon>
        <taxon>eudicotyledons</taxon>
        <taxon>Gunneridae</taxon>
        <taxon>Pentapetalae</taxon>
        <taxon>asterids</taxon>
        <taxon>lamiids</taxon>
        <taxon>Solanales</taxon>
        <taxon>Solanaceae</taxon>
        <taxon>Solanoideae</taxon>
        <taxon>Solaneae</taxon>
        <taxon>Solanum</taxon>
    </lineage>
</organism>
<dbReference type="PANTHER" id="PTHR47074">
    <property type="entry name" value="BNAC02G40300D PROTEIN"/>
    <property type="match status" value="1"/>
</dbReference>
<dbReference type="InterPro" id="IPR052929">
    <property type="entry name" value="RNase_H-like_EbsB-rel"/>
</dbReference>
<proteinExistence type="predicted"/>
<name>A0AAV9M3B5_9SOLN</name>
<sequence length="133" mass="15549">MQNPLIQWEIFFPFAIWYIWTNRNHNMFNNSKRPINNYNLERKVLECIFSSNSLSHPSKPCLTVHIKWYPPTEGFLKLNIDGSYNRATNIGGIGGVVRDANGRWVMGFYKKIHHHQPYFHGAHGPIPQPQLCQ</sequence>
<dbReference type="Proteomes" id="UP001311915">
    <property type="component" value="Unassembled WGS sequence"/>
</dbReference>
<dbReference type="PANTHER" id="PTHR47074:SF73">
    <property type="entry name" value="OS04G0448401 PROTEIN"/>
    <property type="match status" value="1"/>
</dbReference>